<keyword evidence="1" id="KW-0812">Transmembrane</keyword>
<sequence length="160" mass="16242">MLTAGPEPPPTRRPPWLAIGFALVALTAGGIGFGLGRATGPDLLRSAGTTSTASSVATSTSSSPDVFTITGTMTVNGVCGSGGYSDISRGGQVEIVNQDNEVLGVGALQTGAGPCSFKFTVSGIPEGERLYGAKIGNANRGVIWHSEQDAKYQGFHLTLG</sequence>
<keyword evidence="3" id="KW-1185">Reference proteome</keyword>
<proteinExistence type="predicted"/>
<evidence type="ECO:0000313" key="2">
    <source>
        <dbReference type="EMBL" id="MFC3893378.1"/>
    </source>
</evidence>
<dbReference type="RefSeq" id="WP_382373873.1">
    <property type="nucleotide sequence ID" value="NZ_JBHRZI010000015.1"/>
</dbReference>
<dbReference type="Proteomes" id="UP001595690">
    <property type="component" value="Unassembled WGS sequence"/>
</dbReference>
<dbReference type="EMBL" id="JBHRZI010000015">
    <property type="protein sequence ID" value="MFC3893378.1"/>
    <property type="molecule type" value="Genomic_DNA"/>
</dbReference>
<keyword evidence="1" id="KW-1133">Transmembrane helix</keyword>
<comment type="caution">
    <text evidence="2">The sequence shown here is derived from an EMBL/GenBank/DDBJ whole genome shotgun (WGS) entry which is preliminary data.</text>
</comment>
<evidence type="ECO:0008006" key="4">
    <source>
        <dbReference type="Google" id="ProtNLM"/>
    </source>
</evidence>
<keyword evidence="1" id="KW-0472">Membrane</keyword>
<evidence type="ECO:0000313" key="3">
    <source>
        <dbReference type="Proteomes" id="UP001595690"/>
    </source>
</evidence>
<accession>A0ABV8BSW3</accession>
<protein>
    <recommendedName>
        <fullName evidence="4">Protein kinase</fullName>
    </recommendedName>
</protein>
<organism evidence="2 3">
    <name type="scientific">Lentzea rhizosphaerae</name>
    <dbReference type="NCBI Taxonomy" id="2041025"/>
    <lineage>
        <taxon>Bacteria</taxon>
        <taxon>Bacillati</taxon>
        <taxon>Actinomycetota</taxon>
        <taxon>Actinomycetes</taxon>
        <taxon>Pseudonocardiales</taxon>
        <taxon>Pseudonocardiaceae</taxon>
        <taxon>Lentzea</taxon>
    </lineage>
</organism>
<gene>
    <name evidence="2" type="ORF">ACFOWZ_18035</name>
</gene>
<reference evidence="3" key="1">
    <citation type="journal article" date="2019" name="Int. J. Syst. Evol. Microbiol.">
        <title>The Global Catalogue of Microorganisms (GCM) 10K type strain sequencing project: providing services to taxonomists for standard genome sequencing and annotation.</title>
        <authorList>
            <consortium name="The Broad Institute Genomics Platform"/>
            <consortium name="The Broad Institute Genome Sequencing Center for Infectious Disease"/>
            <person name="Wu L."/>
            <person name="Ma J."/>
        </authorList>
    </citation>
    <scope>NUCLEOTIDE SEQUENCE [LARGE SCALE GENOMIC DNA]</scope>
    <source>
        <strain evidence="3">CGMCC 4.7405</strain>
    </source>
</reference>
<evidence type="ECO:0000256" key="1">
    <source>
        <dbReference type="SAM" id="Phobius"/>
    </source>
</evidence>
<name>A0ABV8BSW3_9PSEU</name>
<feature type="transmembrane region" description="Helical" evidence="1">
    <location>
        <begin position="16"/>
        <end position="36"/>
    </location>
</feature>